<comment type="caution">
    <text evidence="5">The sequence shown here is derived from an EMBL/GenBank/DDBJ whole genome shotgun (WGS) entry which is preliminary data.</text>
</comment>
<keyword evidence="1 2" id="KW-0694">RNA-binding</keyword>
<evidence type="ECO:0000259" key="4">
    <source>
        <dbReference type="PROSITE" id="PS50102"/>
    </source>
</evidence>
<dbReference type="Proteomes" id="UP000657918">
    <property type="component" value="Unassembled WGS sequence"/>
</dbReference>
<dbReference type="SMART" id="SM00360">
    <property type="entry name" value="RRM"/>
    <property type="match status" value="1"/>
</dbReference>
<dbReference type="EMBL" id="JADGMS010000009">
    <property type="protein sequence ID" value="KAF9675324.1"/>
    <property type="molecule type" value="Genomic_DNA"/>
</dbReference>
<dbReference type="InterPro" id="IPR025715">
    <property type="entry name" value="FoP_C"/>
</dbReference>
<evidence type="ECO:0000313" key="5">
    <source>
        <dbReference type="EMBL" id="KAF9675324.1"/>
    </source>
</evidence>
<dbReference type="Pfam" id="PF00076">
    <property type="entry name" value="RRM_1"/>
    <property type="match status" value="1"/>
</dbReference>
<dbReference type="InterPro" id="IPR012677">
    <property type="entry name" value="Nucleotide-bd_a/b_plait_sf"/>
</dbReference>
<protein>
    <recommendedName>
        <fullName evidence="4">RRM domain-containing protein</fullName>
    </recommendedName>
</protein>
<dbReference type="InterPro" id="IPR035979">
    <property type="entry name" value="RBD_domain_sf"/>
</dbReference>
<feature type="compositionally biased region" description="Low complexity" evidence="3">
    <location>
        <begin position="32"/>
        <end position="42"/>
    </location>
</feature>
<feature type="domain" description="RRM" evidence="4">
    <location>
        <begin position="80"/>
        <end position="157"/>
    </location>
</feature>
<dbReference type="InterPro" id="IPR000504">
    <property type="entry name" value="RRM_dom"/>
</dbReference>
<evidence type="ECO:0000256" key="1">
    <source>
        <dbReference type="ARBA" id="ARBA00022884"/>
    </source>
</evidence>
<sequence length="297" mass="32427">MSSTLDMSLDDIIKNSKKSGFGNSRGRGRGRPSGAGPARRFPIRAANRAAPYTAAKALESTWQHDMFRNQSGRTSSLEGNKLYVSNLDYGVSNEDIKELFSEVGELKKYSIHYDRSGRSKGTAEIVFARPAEAAVAVKRYDNVQLDGKPMKIEIVGTNFVAPRAPLHANAAFGNFNGLPGRCVVRYTYDLGGYVGSWQYMLQTCILILSLVANVVRLCPKTVLQLLYFLPVHSWVSIWLLCSVRGRGGALGQLRGGGGSGLGFGRGRGRGRGRGEKVSAEDLDADLEKYHSESMQIN</sequence>
<name>A0A835JV00_9ROSI</name>
<dbReference type="PANTHER" id="PTHR19965:SF35">
    <property type="entry name" value="RNA ANNEALING PROTEIN YRA1"/>
    <property type="match status" value="1"/>
</dbReference>
<keyword evidence="6" id="KW-1185">Reference proteome</keyword>
<dbReference type="InterPro" id="IPR051229">
    <property type="entry name" value="ALYREF_mRNA_export"/>
</dbReference>
<dbReference type="CDD" id="cd12680">
    <property type="entry name" value="RRM_THOC4"/>
    <property type="match status" value="1"/>
</dbReference>
<dbReference type="GO" id="GO:0005634">
    <property type="term" value="C:nucleus"/>
    <property type="evidence" value="ECO:0007669"/>
    <property type="project" value="TreeGrafter"/>
</dbReference>
<evidence type="ECO:0000256" key="2">
    <source>
        <dbReference type="PROSITE-ProRule" id="PRU00176"/>
    </source>
</evidence>
<organism evidence="5 6">
    <name type="scientific">Salix dunnii</name>
    <dbReference type="NCBI Taxonomy" id="1413687"/>
    <lineage>
        <taxon>Eukaryota</taxon>
        <taxon>Viridiplantae</taxon>
        <taxon>Streptophyta</taxon>
        <taxon>Embryophyta</taxon>
        <taxon>Tracheophyta</taxon>
        <taxon>Spermatophyta</taxon>
        <taxon>Magnoliopsida</taxon>
        <taxon>eudicotyledons</taxon>
        <taxon>Gunneridae</taxon>
        <taxon>Pentapetalae</taxon>
        <taxon>rosids</taxon>
        <taxon>fabids</taxon>
        <taxon>Malpighiales</taxon>
        <taxon>Salicaceae</taxon>
        <taxon>Saliceae</taxon>
        <taxon>Salix</taxon>
    </lineage>
</organism>
<dbReference type="PROSITE" id="PS50102">
    <property type="entry name" value="RRM"/>
    <property type="match status" value="1"/>
</dbReference>
<dbReference type="GO" id="GO:0003729">
    <property type="term" value="F:mRNA binding"/>
    <property type="evidence" value="ECO:0007669"/>
    <property type="project" value="TreeGrafter"/>
</dbReference>
<evidence type="ECO:0000256" key="3">
    <source>
        <dbReference type="SAM" id="MobiDB-lite"/>
    </source>
</evidence>
<dbReference type="SUPFAM" id="SSF54928">
    <property type="entry name" value="RNA-binding domain, RBD"/>
    <property type="match status" value="1"/>
</dbReference>
<dbReference type="OrthoDB" id="847134at2759"/>
<reference evidence="5 6" key="1">
    <citation type="submission" date="2020-10" db="EMBL/GenBank/DDBJ databases">
        <title>Plant Genome Project.</title>
        <authorList>
            <person name="Zhang R.-G."/>
        </authorList>
    </citation>
    <scope>NUCLEOTIDE SEQUENCE [LARGE SCALE GENOMIC DNA]</scope>
    <source>
        <strain evidence="5">FAFU-HL-1</strain>
        <tissue evidence="5">Leaf</tissue>
    </source>
</reference>
<proteinExistence type="predicted"/>
<evidence type="ECO:0000313" key="6">
    <source>
        <dbReference type="Proteomes" id="UP000657918"/>
    </source>
</evidence>
<dbReference type="Pfam" id="PF13865">
    <property type="entry name" value="FoP_duplication"/>
    <property type="match status" value="1"/>
</dbReference>
<feature type="region of interest" description="Disordered" evidence="3">
    <location>
        <begin position="16"/>
        <end position="42"/>
    </location>
</feature>
<gene>
    <name evidence="5" type="ORF">SADUNF_Sadunf09G0020300</name>
</gene>
<dbReference type="Gene3D" id="3.30.70.330">
    <property type="match status" value="1"/>
</dbReference>
<dbReference type="PANTHER" id="PTHR19965">
    <property type="entry name" value="RNA AND EXPORT FACTOR BINDING PROTEIN"/>
    <property type="match status" value="1"/>
</dbReference>
<dbReference type="AlphaFoldDB" id="A0A835JV00"/>
<dbReference type="GO" id="GO:0006406">
    <property type="term" value="P:mRNA export from nucleus"/>
    <property type="evidence" value="ECO:0007669"/>
    <property type="project" value="TreeGrafter"/>
</dbReference>
<accession>A0A835JV00</accession>
<dbReference type="SMART" id="SM01218">
    <property type="entry name" value="FoP_duplication"/>
    <property type="match status" value="1"/>
</dbReference>